<protein>
    <submittedName>
        <fullName evidence="1">Uncharacterized protein</fullName>
    </submittedName>
</protein>
<dbReference type="EMBL" id="GBRH01196071">
    <property type="protein sequence ID" value="JAE01825.1"/>
    <property type="molecule type" value="Transcribed_RNA"/>
</dbReference>
<name>A0A0A9EM38_ARUDO</name>
<reference evidence="1" key="2">
    <citation type="journal article" date="2015" name="Data Brief">
        <title>Shoot transcriptome of the giant reed, Arundo donax.</title>
        <authorList>
            <person name="Barrero R.A."/>
            <person name="Guerrero F.D."/>
            <person name="Moolhuijzen P."/>
            <person name="Goolsby J.A."/>
            <person name="Tidwell J."/>
            <person name="Bellgard S.E."/>
            <person name="Bellgard M.I."/>
        </authorList>
    </citation>
    <scope>NUCLEOTIDE SEQUENCE</scope>
    <source>
        <tissue evidence="1">Shoot tissue taken approximately 20 cm above the soil surface</tissue>
    </source>
</reference>
<reference evidence="1" key="1">
    <citation type="submission" date="2014-09" db="EMBL/GenBank/DDBJ databases">
        <authorList>
            <person name="Magalhaes I.L.F."/>
            <person name="Oliveira U."/>
            <person name="Santos F.R."/>
            <person name="Vidigal T.H.D.A."/>
            <person name="Brescovit A.D."/>
            <person name="Santos A.J."/>
        </authorList>
    </citation>
    <scope>NUCLEOTIDE SEQUENCE</scope>
    <source>
        <tissue evidence="1">Shoot tissue taken approximately 20 cm above the soil surface</tissue>
    </source>
</reference>
<accession>A0A0A9EM38</accession>
<sequence>METCYATKREICVRNFLLGVILDNPC</sequence>
<evidence type="ECO:0000313" key="1">
    <source>
        <dbReference type="EMBL" id="JAE01825.1"/>
    </source>
</evidence>
<dbReference type="AlphaFoldDB" id="A0A0A9EM38"/>
<organism evidence="1">
    <name type="scientific">Arundo donax</name>
    <name type="common">Giant reed</name>
    <name type="synonym">Donax arundinaceus</name>
    <dbReference type="NCBI Taxonomy" id="35708"/>
    <lineage>
        <taxon>Eukaryota</taxon>
        <taxon>Viridiplantae</taxon>
        <taxon>Streptophyta</taxon>
        <taxon>Embryophyta</taxon>
        <taxon>Tracheophyta</taxon>
        <taxon>Spermatophyta</taxon>
        <taxon>Magnoliopsida</taxon>
        <taxon>Liliopsida</taxon>
        <taxon>Poales</taxon>
        <taxon>Poaceae</taxon>
        <taxon>PACMAD clade</taxon>
        <taxon>Arundinoideae</taxon>
        <taxon>Arundineae</taxon>
        <taxon>Arundo</taxon>
    </lineage>
</organism>
<proteinExistence type="predicted"/>